<sequence>MLRSQVSDGSARAPFLFLPPQNPILSPPPSSPPSSPQRHTKAQGASQPSPASPGSVPVLVPPNTPSQFRPAEQEQCSHCSPTRSPSLFSAWPGLWSARTCTGTCLAQLAHTLSHCTALLLLGTAAAAATSPWGPIHPSILSSPSCRAPSLPLSQSLFPLHPRRQNHHSLPHFRPVLSLTVDEAHPLNPLPRLRLPFHASPWPHALRDHSKTFPPDAHNTTS</sequence>
<feature type="compositionally biased region" description="Low complexity" evidence="1">
    <location>
        <begin position="42"/>
        <end position="58"/>
    </location>
</feature>
<feature type="compositionally biased region" description="Pro residues" evidence="1">
    <location>
        <begin position="20"/>
        <end position="35"/>
    </location>
</feature>
<dbReference type="Proteomes" id="UP001243330">
    <property type="component" value="Unassembled WGS sequence"/>
</dbReference>
<evidence type="ECO:0000256" key="1">
    <source>
        <dbReference type="SAM" id="MobiDB-lite"/>
    </source>
</evidence>
<proteinExistence type="predicted"/>
<evidence type="ECO:0000313" key="2">
    <source>
        <dbReference type="EMBL" id="KAK1851403.1"/>
    </source>
</evidence>
<keyword evidence="3" id="KW-1185">Reference proteome</keyword>
<feature type="region of interest" description="Disordered" evidence="1">
    <location>
        <begin position="1"/>
        <end position="82"/>
    </location>
</feature>
<name>A0AAD9EK92_9PEZI</name>
<protein>
    <submittedName>
        <fullName evidence="2">Uncharacterized protein</fullName>
    </submittedName>
</protein>
<comment type="caution">
    <text evidence="2">The sequence shown here is derived from an EMBL/GenBank/DDBJ whole genome shotgun (WGS) entry which is preliminary data.</text>
</comment>
<reference evidence="2" key="1">
    <citation type="submission" date="2023-01" db="EMBL/GenBank/DDBJ databases">
        <title>Colletotrichum chrysophilum M932 genome sequence.</title>
        <authorList>
            <person name="Baroncelli R."/>
        </authorList>
    </citation>
    <scope>NUCLEOTIDE SEQUENCE</scope>
    <source>
        <strain evidence="2">M932</strain>
    </source>
</reference>
<evidence type="ECO:0000313" key="3">
    <source>
        <dbReference type="Proteomes" id="UP001243330"/>
    </source>
</evidence>
<gene>
    <name evidence="2" type="ORF">CCHR01_05980</name>
</gene>
<organism evidence="2 3">
    <name type="scientific">Colletotrichum chrysophilum</name>
    <dbReference type="NCBI Taxonomy" id="1836956"/>
    <lineage>
        <taxon>Eukaryota</taxon>
        <taxon>Fungi</taxon>
        <taxon>Dikarya</taxon>
        <taxon>Ascomycota</taxon>
        <taxon>Pezizomycotina</taxon>
        <taxon>Sordariomycetes</taxon>
        <taxon>Hypocreomycetidae</taxon>
        <taxon>Glomerellales</taxon>
        <taxon>Glomerellaceae</taxon>
        <taxon>Colletotrichum</taxon>
        <taxon>Colletotrichum gloeosporioides species complex</taxon>
    </lineage>
</organism>
<accession>A0AAD9EK92</accession>
<dbReference type="EMBL" id="JAQOWY010000097">
    <property type="protein sequence ID" value="KAK1851403.1"/>
    <property type="molecule type" value="Genomic_DNA"/>
</dbReference>
<dbReference type="AlphaFoldDB" id="A0AAD9EK92"/>